<evidence type="ECO:0000313" key="2">
    <source>
        <dbReference type="EMBL" id="TNV85433.1"/>
    </source>
</evidence>
<proteinExistence type="predicted"/>
<feature type="region of interest" description="Disordered" evidence="1">
    <location>
        <begin position="231"/>
        <end position="297"/>
    </location>
</feature>
<reference evidence="2" key="1">
    <citation type="submission" date="2019-06" db="EMBL/GenBank/DDBJ databases">
        <authorList>
            <person name="Zheng W."/>
        </authorList>
    </citation>
    <scope>NUCLEOTIDE SEQUENCE</scope>
    <source>
        <strain evidence="2">QDHG01</strain>
    </source>
</reference>
<gene>
    <name evidence="2" type="ORF">FGO68_gene1052</name>
</gene>
<sequence>MDDDRRYINPRMEEELRLFKEKIAVRLKNGQISKTYKFPRLTDPTEHAKIVVPQAASHKIELSQLSPDHQQQFFTSSLNYHPSQLKQRQSRNAMDTQKKFFSQTFFNSNDGMRKNKRRANPTKNTLDQMLFSHQQTSSVATTGGGPHSPSKINPLLLSGGRDESSEENTEAVSVAELKPTHISTTRNLQQQSLHMRYGRTQQQECVPVSTTKDSNNIIITQLIQNIINNNNSSLVPTSQSRMSSKSRSKERQLPQNLDPQKVQRLSQKFSHIIKRRRQQQDILTKRDQGSLNSTQSNVARISEEPKQIPLTHQRIIESLISPNAALNNSDSQPRITQIKQSRNGQRKLQLAQSSYRQRSMNNTTAQNARQQLGQSGIFQGESLLSPQQITGSSVSRNIPTIQSFQSENHPVVASTRQQQYQGISSMVSPYAQGTNKGVYYNKEMKRFVFPSMVMNK</sequence>
<dbReference type="EMBL" id="RRYP01001840">
    <property type="protein sequence ID" value="TNV85433.1"/>
    <property type="molecule type" value="Genomic_DNA"/>
</dbReference>
<comment type="caution">
    <text evidence="2">The sequence shown here is derived from an EMBL/GenBank/DDBJ whole genome shotgun (WGS) entry which is preliminary data.</text>
</comment>
<protein>
    <submittedName>
        <fullName evidence="2">Uncharacterized protein</fullName>
    </submittedName>
</protein>
<organism evidence="2 3">
    <name type="scientific">Halteria grandinella</name>
    <dbReference type="NCBI Taxonomy" id="5974"/>
    <lineage>
        <taxon>Eukaryota</taxon>
        <taxon>Sar</taxon>
        <taxon>Alveolata</taxon>
        <taxon>Ciliophora</taxon>
        <taxon>Intramacronucleata</taxon>
        <taxon>Spirotrichea</taxon>
        <taxon>Stichotrichia</taxon>
        <taxon>Sporadotrichida</taxon>
        <taxon>Halteriidae</taxon>
        <taxon>Halteria</taxon>
    </lineage>
</organism>
<accession>A0A8J8P193</accession>
<name>A0A8J8P193_HALGN</name>
<dbReference type="AlphaFoldDB" id="A0A8J8P193"/>
<feature type="compositionally biased region" description="Polar residues" evidence="1">
    <location>
        <begin position="253"/>
        <end position="269"/>
    </location>
</feature>
<feature type="region of interest" description="Disordered" evidence="1">
    <location>
        <begin position="136"/>
        <end position="168"/>
    </location>
</feature>
<keyword evidence="3" id="KW-1185">Reference proteome</keyword>
<evidence type="ECO:0000313" key="3">
    <source>
        <dbReference type="Proteomes" id="UP000785679"/>
    </source>
</evidence>
<dbReference type="Proteomes" id="UP000785679">
    <property type="component" value="Unassembled WGS sequence"/>
</dbReference>
<evidence type="ECO:0000256" key="1">
    <source>
        <dbReference type="SAM" id="MobiDB-lite"/>
    </source>
</evidence>